<dbReference type="CDD" id="cd04666">
    <property type="entry name" value="NUDIX_DIPP2_like_Nudt4"/>
    <property type="match status" value="1"/>
</dbReference>
<dbReference type="GO" id="GO:0016787">
    <property type="term" value="F:hydrolase activity"/>
    <property type="evidence" value="ECO:0007669"/>
    <property type="project" value="UniProtKB-KW"/>
</dbReference>
<gene>
    <name evidence="5" type="ORF">N8A98_12255</name>
</gene>
<dbReference type="EMBL" id="CP104965">
    <property type="protein sequence ID" value="UXN71895.1"/>
    <property type="molecule type" value="Genomic_DNA"/>
</dbReference>
<keyword evidence="3 5" id="KW-0378">Hydrolase</keyword>
<dbReference type="PANTHER" id="PTHR12629:SF0">
    <property type="entry name" value="DIPHOSPHOINOSITOL-POLYPHOSPHATE DIPHOSPHATASE"/>
    <property type="match status" value="1"/>
</dbReference>
<dbReference type="Proteomes" id="UP001061862">
    <property type="component" value="Chromosome"/>
</dbReference>
<evidence type="ECO:0000256" key="2">
    <source>
        <dbReference type="ARBA" id="ARBA00022723"/>
    </source>
</evidence>
<dbReference type="RefSeq" id="WP_262171642.1">
    <property type="nucleotide sequence ID" value="NZ_CP104965.1"/>
</dbReference>
<accession>A0ABY6CI56</accession>
<evidence type="ECO:0000256" key="1">
    <source>
        <dbReference type="ARBA" id="ARBA00001946"/>
    </source>
</evidence>
<keyword evidence="2" id="KW-0479">Metal-binding</keyword>
<dbReference type="InterPro" id="IPR047198">
    <property type="entry name" value="DDP-like_NUDIX"/>
</dbReference>
<reference evidence="5 6" key="1">
    <citation type="submission" date="2022-09" db="EMBL/GenBank/DDBJ databases">
        <title>Interaction between co-microsymbionts with complementary sets of symbiotic genes in legume-rhizobium systems.</title>
        <authorList>
            <person name="Safronova V."/>
            <person name="Sazanova A."/>
            <person name="Afonin A."/>
            <person name="Chirak E."/>
        </authorList>
    </citation>
    <scope>NUCLEOTIDE SEQUENCE [LARGE SCALE GENOMIC DNA]</scope>
    <source>
        <strain evidence="5 6">A18/4-1</strain>
    </source>
</reference>
<evidence type="ECO:0000256" key="4">
    <source>
        <dbReference type="ARBA" id="ARBA00022842"/>
    </source>
</evidence>
<protein>
    <submittedName>
        <fullName evidence="5">NUDIX hydrolase</fullName>
    </submittedName>
</protein>
<dbReference type="Gene3D" id="3.90.79.10">
    <property type="entry name" value="Nucleoside Triphosphate Pyrophosphohydrolase"/>
    <property type="match status" value="1"/>
</dbReference>
<keyword evidence="6" id="KW-1185">Reference proteome</keyword>
<organism evidence="5 6">
    <name type="scientific">Devosia neptuniae</name>
    <dbReference type="NCBI Taxonomy" id="191302"/>
    <lineage>
        <taxon>Bacteria</taxon>
        <taxon>Pseudomonadati</taxon>
        <taxon>Pseudomonadota</taxon>
        <taxon>Alphaproteobacteria</taxon>
        <taxon>Hyphomicrobiales</taxon>
        <taxon>Devosiaceae</taxon>
        <taxon>Devosia</taxon>
    </lineage>
</organism>
<dbReference type="InterPro" id="IPR015797">
    <property type="entry name" value="NUDIX_hydrolase-like_dom_sf"/>
</dbReference>
<evidence type="ECO:0000313" key="6">
    <source>
        <dbReference type="Proteomes" id="UP001061862"/>
    </source>
</evidence>
<evidence type="ECO:0000256" key="3">
    <source>
        <dbReference type="ARBA" id="ARBA00022801"/>
    </source>
</evidence>
<proteinExistence type="predicted"/>
<sequence length="166" mass="18581">MGAKTPVMERTKVDQIVAGETPLDFAAQFATVPWRIGRRGTLEILLVTSRTSRHWLLPKGWLVRGKSAMESAEIEAFEEAGVQGKMRNKPIGAFAYNKILKTGEALPCRVTVFSLKVKKLLDDWPEAGQRERAWFDIAVAADAVYEPQLRDFLLGLSRSEPIALLR</sequence>
<comment type="cofactor">
    <cofactor evidence="1">
        <name>Mg(2+)</name>
        <dbReference type="ChEBI" id="CHEBI:18420"/>
    </cofactor>
</comment>
<dbReference type="SUPFAM" id="SSF55811">
    <property type="entry name" value="Nudix"/>
    <property type="match status" value="1"/>
</dbReference>
<name>A0ABY6CI56_9HYPH</name>
<evidence type="ECO:0000313" key="5">
    <source>
        <dbReference type="EMBL" id="UXN71895.1"/>
    </source>
</evidence>
<dbReference type="PANTHER" id="PTHR12629">
    <property type="entry name" value="DIPHOSPHOINOSITOL POLYPHOSPHATE PHOSPHOHYDROLASE"/>
    <property type="match status" value="1"/>
</dbReference>
<keyword evidence="4" id="KW-0460">Magnesium</keyword>